<feature type="region of interest" description="Disordered" evidence="5">
    <location>
        <begin position="1"/>
        <end position="22"/>
    </location>
</feature>
<keyword evidence="8" id="KW-1185">Reference proteome</keyword>
<dbReference type="GO" id="GO:0006338">
    <property type="term" value="P:chromatin remodeling"/>
    <property type="evidence" value="ECO:0007669"/>
    <property type="project" value="InterPro"/>
</dbReference>
<dbReference type="PANTHER" id="PTHR31200">
    <property type="entry name" value="INO80 COMPLEX SUBUNIT C"/>
    <property type="match status" value="1"/>
</dbReference>
<reference evidence="7 8" key="1">
    <citation type="journal article" date="2016" name="Mol. Biol. Evol.">
        <title>Comparative Genomics of Early-Diverging Mushroom-Forming Fungi Provides Insights into the Origins of Lignocellulose Decay Capabilities.</title>
        <authorList>
            <person name="Nagy L.G."/>
            <person name="Riley R."/>
            <person name="Tritt A."/>
            <person name="Adam C."/>
            <person name="Daum C."/>
            <person name="Floudas D."/>
            <person name="Sun H."/>
            <person name="Yadav J.S."/>
            <person name="Pangilinan J."/>
            <person name="Larsson K.H."/>
            <person name="Matsuura K."/>
            <person name="Barry K."/>
            <person name="Labutti K."/>
            <person name="Kuo R."/>
            <person name="Ohm R.A."/>
            <person name="Bhattacharya S.S."/>
            <person name="Shirouzu T."/>
            <person name="Yoshinaga Y."/>
            <person name="Martin F.M."/>
            <person name="Grigoriev I.V."/>
            <person name="Hibbett D.S."/>
        </authorList>
    </citation>
    <scope>NUCLEOTIDE SEQUENCE [LARGE SCALE GENOMIC DNA]</scope>
    <source>
        <strain evidence="7 8">93-53</strain>
    </source>
</reference>
<dbReference type="GO" id="GO:0031011">
    <property type="term" value="C:Ino80 complex"/>
    <property type="evidence" value="ECO:0007669"/>
    <property type="project" value="InterPro"/>
</dbReference>
<organism evidence="7 8">
    <name type="scientific">Laetiporus sulphureus 93-53</name>
    <dbReference type="NCBI Taxonomy" id="1314785"/>
    <lineage>
        <taxon>Eukaryota</taxon>
        <taxon>Fungi</taxon>
        <taxon>Dikarya</taxon>
        <taxon>Basidiomycota</taxon>
        <taxon>Agaricomycotina</taxon>
        <taxon>Agaricomycetes</taxon>
        <taxon>Polyporales</taxon>
        <taxon>Laetiporus</taxon>
    </lineage>
</organism>
<keyword evidence="2" id="KW-0805">Transcription regulation</keyword>
<evidence type="ECO:0000256" key="1">
    <source>
        <dbReference type="ARBA" id="ARBA00004123"/>
    </source>
</evidence>
<name>A0A165CGT5_9APHY</name>
<evidence type="ECO:0000256" key="2">
    <source>
        <dbReference type="ARBA" id="ARBA00023015"/>
    </source>
</evidence>
<feature type="region of interest" description="Disordered" evidence="5">
    <location>
        <begin position="34"/>
        <end position="107"/>
    </location>
</feature>
<dbReference type="AlphaFoldDB" id="A0A165CGT5"/>
<dbReference type="OrthoDB" id="49520at2759"/>
<feature type="compositionally biased region" description="Acidic residues" evidence="5">
    <location>
        <begin position="81"/>
        <end position="96"/>
    </location>
</feature>
<dbReference type="SMART" id="SM00993">
    <property type="entry name" value="YL1_C"/>
    <property type="match status" value="1"/>
</dbReference>
<comment type="subcellular location">
    <subcellularLocation>
        <location evidence="1">Nucleus</location>
    </subcellularLocation>
</comment>
<evidence type="ECO:0000256" key="3">
    <source>
        <dbReference type="ARBA" id="ARBA00023163"/>
    </source>
</evidence>
<keyword evidence="3" id="KW-0804">Transcription</keyword>
<evidence type="ECO:0000259" key="6">
    <source>
        <dbReference type="SMART" id="SM00993"/>
    </source>
</evidence>
<dbReference type="FunCoup" id="A0A165CGT5">
    <property type="interactions" value="207"/>
</dbReference>
<dbReference type="PANTHER" id="PTHR31200:SF1">
    <property type="entry name" value="INO80 COMPLEX SUBUNIT C"/>
    <property type="match status" value="1"/>
</dbReference>
<accession>A0A165CGT5</accession>
<evidence type="ECO:0000313" key="8">
    <source>
        <dbReference type="Proteomes" id="UP000076871"/>
    </source>
</evidence>
<dbReference type="GeneID" id="63821936"/>
<keyword evidence="4" id="KW-0539">Nucleus</keyword>
<feature type="compositionally biased region" description="Basic and acidic residues" evidence="5">
    <location>
        <begin position="61"/>
        <end position="80"/>
    </location>
</feature>
<feature type="non-terminal residue" evidence="7">
    <location>
        <position position="1"/>
    </location>
</feature>
<dbReference type="RefSeq" id="XP_040760519.1">
    <property type="nucleotide sequence ID" value="XM_040904906.1"/>
</dbReference>
<evidence type="ECO:0000313" key="7">
    <source>
        <dbReference type="EMBL" id="KZT02779.1"/>
    </source>
</evidence>
<protein>
    <recommendedName>
        <fullName evidence="6">Vps72/YL1 C-terminal domain-containing protein</fullName>
    </recommendedName>
</protein>
<sequence length="164" mass="18605">PPKGSFKRKNVAITSDESPTPPVVSLVEQFSYMNKPRPFKNPNYTKNASRRTKNLKAVLTQERERERQERERRRQQKEESMDIDGEQVDGTSDEDMPTYSSIEAPPSVLPQKRYCDITGLEGPYTDPATGLRYHDKSVYELVKGLSATAAKDYLAARGVNPIVR</sequence>
<dbReference type="Pfam" id="PF08265">
    <property type="entry name" value="YL1_C"/>
    <property type="match status" value="1"/>
</dbReference>
<feature type="domain" description="Vps72/YL1 C-terminal" evidence="6">
    <location>
        <begin position="113"/>
        <end position="142"/>
    </location>
</feature>
<dbReference type="InterPro" id="IPR029525">
    <property type="entry name" value="INO80C/Ies6"/>
</dbReference>
<proteinExistence type="predicted"/>
<dbReference type="Proteomes" id="UP000076871">
    <property type="component" value="Unassembled WGS sequence"/>
</dbReference>
<evidence type="ECO:0000256" key="5">
    <source>
        <dbReference type="SAM" id="MobiDB-lite"/>
    </source>
</evidence>
<dbReference type="InParanoid" id="A0A165CGT5"/>
<dbReference type="STRING" id="1314785.A0A165CGT5"/>
<dbReference type="EMBL" id="KV427649">
    <property type="protein sequence ID" value="KZT02779.1"/>
    <property type="molecule type" value="Genomic_DNA"/>
</dbReference>
<gene>
    <name evidence="7" type="ORF">LAESUDRAFT_661018</name>
</gene>
<dbReference type="InterPro" id="IPR013272">
    <property type="entry name" value="Vps72/YL1_C"/>
</dbReference>
<evidence type="ECO:0000256" key="4">
    <source>
        <dbReference type="ARBA" id="ARBA00023242"/>
    </source>
</evidence>
<feature type="compositionally biased region" description="Basic residues" evidence="5">
    <location>
        <begin position="1"/>
        <end position="10"/>
    </location>
</feature>